<dbReference type="SUPFAM" id="SSF49265">
    <property type="entry name" value="Fibronectin type III"/>
    <property type="match status" value="1"/>
</dbReference>
<keyword evidence="4" id="KW-1185">Reference proteome</keyword>
<sequence length="371" mass="41856">MKNTNILLNCFLCFQTLCGQILVRNENWPNPNWTVTGTYTPQALLSNPTINSNFSYDTSLVTPSGSSTLLWLTSPFFNLQPAFDGNEKFLKLTFNIAYESYANDVLYIQVWNQDTGNWFSFPEGSAPLALVGNFKTCTFDPIYSSVTTYFDFSSLSSNQMQNFRYRFVIDGKSSEIAGVCLNAVKVNSLSCEAPNNLNLLEVLFDQATITWNNNSSEIQFWDIQYGFDGFVLGTGFMLQTESIPLTPFTIFGLSPNETYNVYVRKNCGGFDGDIYSEWIGPLSFTTKSLRIDEFKHEDVHFFPNPTRGEIIVNASETINEIRLFNVNGQELIKKDNKNSNLKINLSSLEKGMYLVRVSTAKGTGVYKVVKN</sequence>
<reference evidence="3 4" key="1">
    <citation type="submission" date="2019-09" db="EMBL/GenBank/DDBJ databases">
        <title>Flavobacterium sp. nov., isolated from glacier ice.</title>
        <authorList>
            <person name="Liu Q."/>
        </authorList>
    </citation>
    <scope>NUCLEOTIDE SEQUENCE [LARGE SCALE GENOMIC DNA]</scope>
    <source>
        <strain evidence="3 4">NBRC 112527</strain>
    </source>
</reference>
<evidence type="ECO:0000313" key="3">
    <source>
        <dbReference type="EMBL" id="KAB1155011.1"/>
    </source>
</evidence>
<comment type="caution">
    <text evidence="3">The sequence shown here is derived from an EMBL/GenBank/DDBJ whole genome shotgun (WGS) entry which is preliminary data.</text>
</comment>
<dbReference type="OrthoDB" id="1113525at2"/>
<accession>A0A7J5ABQ8</accession>
<dbReference type="CDD" id="cd00063">
    <property type="entry name" value="FN3"/>
    <property type="match status" value="1"/>
</dbReference>
<dbReference type="Proteomes" id="UP000490922">
    <property type="component" value="Unassembled WGS sequence"/>
</dbReference>
<dbReference type="EMBL" id="WAEM01000006">
    <property type="protein sequence ID" value="KAB1155011.1"/>
    <property type="molecule type" value="Genomic_DNA"/>
</dbReference>
<dbReference type="InterPro" id="IPR013783">
    <property type="entry name" value="Ig-like_fold"/>
</dbReference>
<proteinExistence type="predicted"/>
<keyword evidence="1" id="KW-0732">Signal</keyword>
<dbReference type="Pfam" id="PF18962">
    <property type="entry name" value="Por_Secre_tail"/>
    <property type="match status" value="1"/>
</dbReference>
<dbReference type="InterPro" id="IPR003961">
    <property type="entry name" value="FN3_dom"/>
</dbReference>
<evidence type="ECO:0000259" key="2">
    <source>
        <dbReference type="PROSITE" id="PS50853"/>
    </source>
</evidence>
<gene>
    <name evidence="3" type="ORF">F6464_11350</name>
</gene>
<feature type="domain" description="Fibronectin type-III" evidence="2">
    <location>
        <begin position="193"/>
        <end position="289"/>
    </location>
</feature>
<dbReference type="PROSITE" id="PS50853">
    <property type="entry name" value="FN3"/>
    <property type="match status" value="1"/>
</dbReference>
<dbReference type="InterPro" id="IPR036116">
    <property type="entry name" value="FN3_sf"/>
</dbReference>
<name>A0A7J5ABQ8_9FLAO</name>
<dbReference type="NCBIfam" id="TIGR04183">
    <property type="entry name" value="Por_Secre_tail"/>
    <property type="match status" value="1"/>
</dbReference>
<dbReference type="RefSeq" id="WP_151107948.1">
    <property type="nucleotide sequence ID" value="NZ_WAEM01000006.1"/>
</dbReference>
<dbReference type="Gene3D" id="2.60.40.10">
    <property type="entry name" value="Immunoglobulins"/>
    <property type="match status" value="1"/>
</dbReference>
<evidence type="ECO:0000313" key="4">
    <source>
        <dbReference type="Proteomes" id="UP000490922"/>
    </source>
</evidence>
<protein>
    <submittedName>
        <fullName evidence="3">T9SS type A sorting domain-containing protein</fullName>
    </submittedName>
</protein>
<evidence type="ECO:0000256" key="1">
    <source>
        <dbReference type="ARBA" id="ARBA00022729"/>
    </source>
</evidence>
<organism evidence="3 4">
    <name type="scientific">Flavobacterium luteum</name>
    <dbReference type="NCBI Taxonomy" id="2026654"/>
    <lineage>
        <taxon>Bacteria</taxon>
        <taxon>Pseudomonadati</taxon>
        <taxon>Bacteroidota</taxon>
        <taxon>Flavobacteriia</taxon>
        <taxon>Flavobacteriales</taxon>
        <taxon>Flavobacteriaceae</taxon>
        <taxon>Flavobacterium</taxon>
    </lineage>
</organism>
<dbReference type="AlphaFoldDB" id="A0A7J5ABQ8"/>
<dbReference type="InterPro" id="IPR026444">
    <property type="entry name" value="Secre_tail"/>
</dbReference>